<name>A0A561USI0_9ACTN</name>
<dbReference type="EMBL" id="VIWW01000001">
    <property type="protein sequence ID" value="TWG02316.1"/>
    <property type="molecule type" value="Genomic_DNA"/>
</dbReference>
<keyword evidence="2" id="KW-0285">Flavoprotein</keyword>
<dbReference type="PANTHER" id="PTHR43557:SF2">
    <property type="entry name" value="RIESKE DOMAIN-CONTAINING PROTEIN-RELATED"/>
    <property type="match status" value="1"/>
</dbReference>
<dbReference type="PRINTS" id="PR00368">
    <property type="entry name" value="FADPNR"/>
</dbReference>
<evidence type="ECO:0000256" key="1">
    <source>
        <dbReference type="ARBA" id="ARBA00001974"/>
    </source>
</evidence>
<feature type="region of interest" description="Disordered" evidence="5">
    <location>
        <begin position="403"/>
        <end position="467"/>
    </location>
</feature>
<dbReference type="SUPFAM" id="SSF51905">
    <property type="entry name" value="FAD/NAD(P)-binding domain"/>
    <property type="match status" value="1"/>
</dbReference>
<dbReference type="Gene3D" id="3.30.390.30">
    <property type="match status" value="1"/>
</dbReference>
<dbReference type="Pfam" id="PF14759">
    <property type="entry name" value="Reductase_C"/>
    <property type="match status" value="1"/>
</dbReference>
<organism evidence="8 9">
    <name type="scientific">Streptomyces brevispora</name>
    <dbReference type="NCBI Taxonomy" id="887462"/>
    <lineage>
        <taxon>Bacteria</taxon>
        <taxon>Bacillati</taxon>
        <taxon>Actinomycetota</taxon>
        <taxon>Actinomycetes</taxon>
        <taxon>Kitasatosporales</taxon>
        <taxon>Streptomycetaceae</taxon>
        <taxon>Streptomyces</taxon>
    </lineage>
</organism>
<dbReference type="RefSeq" id="WP_145767050.1">
    <property type="nucleotide sequence ID" value="NZ_JBHJUX010000056.1"/>
</dbReference>
<dbReference type="InterPro" id="IPR050446">
    <property type="entry name" value="FAD-oxidoreductase/Apoptosis"/>
</dbReference>
<sequence length="467" mass="49043">MTGEPRGGRIVVVGASLAGLRAAEALRAKGFAGELTIVGDEPRPPYDRPPLSKQVLLGRVRAQDVGLPRRRAVAARWRLGVSATGLDPSVKRVLLADGDRLRYDRLLIATGTRARPWPHPEQAALDGVLTLRTVDDAGRLADRLDAGPRRVLVIGAGFTGSEIASACRERGLDVTVVERGPAPLVGALGGKLGALAADAQRAHGVDLRCGVTVSELRGTDGRLTGAELSDGGRIDADVAVVALGAVRNTEWLTGSGLAAGSRGVACDAGCRAFDMYGIVTDDVFVAGDVARFPHPLFEYQMLSLEHWGNAVAQAEVAAHNMVSAGPDRRPHLTVPAFWSSQFGLNIKSVGVPTFSDQVMIAQGSPQEGRLVAVYGYRGRVTAAVSVNRAKWLEHYRHLIESGAPFPPGPGAADGPPAPVPVPSDVPDPAALSHGPTVALTGHLPDRRLAVVHRGGPADQHSHDQEQP</sequence>
<evidence type="ECO:0000313" key="9">
    <source>
        <dbReference type="Proteomes" id="UP000318186"/>
    </source>
</evidence>
<dbReference type="GO" id="GO:0005737">
    <property type="term" value="C:cytoplasm"/>
    <property type="evidence" value="ECO:0007669"/>
    <property type="project" value="TreeGrafter"/>
</dbReference>
<evidence type="ECO:0000256" key="3">
    <source>
        <dbReference type="ARBA" id="ARBA00022827"/>
    </source>
</evidence>
<evidence type="ECO:0000259" key="7">
    <source>
        <dbReference type="Pfam" id="PF14759"/>
    </source>
</evidence>
<dbReference type="InterPro" id="IPR028202">
    <property type="entry name" value="Reductase_C"/>
</dbReference>
<proteinExistence type="predicted"/>
<feature type="domain" description="FAD/NAD(P)-binding" evidence="6">
    <location>
        <begin position="9"/>
        <end position="314"/>
    </location>
</feature>
<evidence type="ECO:0000256" key="2">
    <source>
        <dbReference type="ARBA" id="ARBA00022630"/>
    </source>
</evidence>
<evidence type="ECO:0000259" key="6">
    <source>
        <dbReference type="Pfam" id="PF07992"/>
    </source>
</evidence>
<dbReference type="SUPFAM" id="SSF55424">
    <property type="entry name" value="FAD/NAD-linked reductases, dimerisation (C-terminal) domain"/>
    <property type="match status" value="1"/>
</dbReference>
<dbReference type="PRINTS" id="PR00411">
    <property type="entry name" value="PNDRDTASEI"/>
</dbReference>
<evidence type="ECO:0000256" key="4">
    <source>
        <dbReference type="ARBA" id="ARBA00023002"/>
    </source>
</evidence>
<dbReference type="AlphaFoldDB" id="A0A561USI0"/>
<dbReference type="Gene3D" id="3.50.50.60">
    <property type="entry name" value="FAD/NAD(P)-binding domain"/>
    <property type="match status" value="2"/>
</dbReference>
<feature type="compositionally biased region" description="Pro residues" evidence="5">
    <location>
        <begin position="404"/>
        <end position="425"/>
    </location>
</feature>
<keyword evidence="3" id="KW-0274">FAD</keyword>
<reference evidence="8 9" key="1">
    <citation type="submission" date="2019-06" db="EMBL/GenBank/DDBJ databases">
        <title>Sequencing the genomes of 1000 actinobacteria strains.</title>
        <authorList>
            <person name="Klenk H.-P."/>
        </authorList>
    </citation>
    <scope>NUCLEOTIDE SEQUENCE [LARGE SCALE GENOMIC DNA]</scope>
    <source>
        <strain evidence="8 9">DSM 42059</strain>
    </source>
</reference>
<dbReference type="GO" id="GO:0016651">
    <property type="term" value="F:oxidoreductase activity, acting on NAD(P)H"/>
    <property type="evidence" value="ECO:0007669"/>
    <property type="project" value="TreeGrafter"/>
</dbReference>
<dbReference type="InterPro" id="IPR036188">
    <property type="entry name" value="FAD/NAD-bd_sf"/>
</dbReference>
<dbReference type="PANTHER" id="PTHR43557">
    <property type="entry name" value="APOPTOSIS-INDUCING FACTOR 1"/>
    <property type="match status" value="1"/>
</dbReference>
<dbReference type="InterPro" id="IPR016156">
    <property type="entry name" value="FAD/NAD-linked_Rdtase_dimer_sf"/>
</dbReference>
<comment type="caution">
    <text evidence="8">The sequence shown here is derived from an EMBL/GenBank/DDBJ whole genome shotgun (WGS) entry which is preliminary data.</text>
</comment>
<dbReference type="InterPro" id="IPR023753">
    <property type="entry name" value="FAD/NAD-binding_dom"/>
</dbReference>
<evidence type="ECO:0000256" key="5">
    <source>
        <dbReference type="SAM" id="MobiDB-lite"/>
    </source>
</evidence>
<feature type="domain" description="Reductase C-terminal" evidence="7">
    <location>
        <begin position="337"/>
        <end position="407"/>
    </location>
</feature>
<accession>A0A561USI0</accession>
<dbReference type="Pfam" id="PF07992">
    <property type="entry name" value="Pyr_redox_2"/>
    <property type="match status" value="1"/>
</dbReference>
<dbReference type="Proteomes" id="UP000318186">
    <property type="component" value="Unassembled WGS sequence"/>
</dbReference>
<keyword evidence="4" id="KW-0560">Oxidoreductase</keyword>
<protein>
    <submittedName>
        <fullName evidence="8">NADPH-dependent 2,4-dienoyl-CoA reductase/sulfur reductase-like enzyme</fullName>
    </submittedName>
</protein>
<dbReference type="OrthoDB" id="1145at2"/>
<comment type="cofactor">
    <cofactor evidence="1">
        <name>FAD</name>
        <dbReference type="ChEBI" id="CHEBI:57692"/>
    </cofactor>
</comment>
<evidence type="ECO:0000313" key="8">
    <source>
        <dbReference type="EMBL" id="TWG02316.1"/>
    </source>
</evidence>
<gene>
    <name evidence="8" type="ORF">FHX80_11722</name>
</gene>